<feature type="transmembrane region" description="Helical" evidence="1">
    <location>
        <begin position="154"/>
        <end position="174"/>
    </location>
</feature>
<feature type="transmembrane region" description="Helical" evidence="1">
    <location>
        <begin position="30"/>
        <end position="51"/>
    </location>
</feature>
<gene>
    <name evidence="2" type="ORF">EVOR1521_LOCUS24469</name>
</gene>
<accession>A0AA36J7Y4</accession>
<sequence length="387" mass="40364">YAGPLCVVCAPHFRSAGSLCAPCAAETAALRPAALAAAGLLALGAAAGVAWRRRQASGPATEPPSPSARDAALALLAVQAPLLLQLGQLWVVVASLAATPSLETKEEEATERSFAVDFFEQPYVQWLQLSAQGLQDALSLECSYGASARSAAAVAAPLAPLALLALCGAVEVVARSSGIGLALKVLTLFFVGGAAGCGKLLSCQDLDGGGEPLGAQAAFRVAMPFLLCSEPSWVDVVGGLCAVAYGVLIPAFLLALMVKQHVTLQSSRRIAASAIEQGDKLLIRLHEFRSSDQYAEKDRMFEKNLLAAAISHAAVLFRGTVRMQMQNGAITLAAEDTRTKLDAKGKLSDMLEIKNSADAQRCNAITRPAEPFSFLRVLSLIFFGGGD</sequence>
<evidence type="ECO:0000313" key="3">
    <source>
        <dbReference type="Proteomes" id="UP001178507"/>
    </source>
</evidence>
<evidence type="ECO:0000313" key="2">
    <source>
        <dbReference type="EMBL" id="CAJ1401290.1"/>
    </source>
</evidence>
<reference evidence="2" key="1">
    <citation type="submission" date="2023-08" db="EMBL/GenBank/DDBJ databases">
        <authorList>
            <person name="Chen Y."/>
            <person name="Shah S."/>
            <person name="Dougan E. K."/>
            <person name="Thang M."/>
            <person name="Chan C."/>
        </authorList>
    </citation>
    <scope>NUCLEOTIDE SEQUENCE</scope>
</reference>
<keyword evidence="1" id="KW-0472">Membrane</keyword>
<evidence type="ECO:0000256" key="1">
    <source>
        <dbReference type="SAM" id="Phobius"/>
    </source>
</evidence>
<feature type="non-terminal residue" evidence="2">
    <location>
        <position position="1"/>
    </location>
</feature>
<dbReference type="AlphaFoldDB" id="A0AA36J7Y4"/>
<dbReference type="EMBL" id="CAUJNA010003408">
    <property type="protein sequence ID" value="CAJ1401290.1"/>
    <property type="molecule type" value="Genomic_DNA"/>
</dbReference>
<keyword evidence="3" id="KW-1185">Reference proteome</keyword>
<proteinExistence type="predicted"/>
<comment type="caution">
    <text evidence="2">The sequence shown here is derived from an EMBL/GenBank/DDBJ whole genome shotgun (WGS) entry which is preliminary data.</text>
</comment>
<keyword evidence="1" id="KW-1133">Transmembrane helix</keyword>
<feature type="transmembrane region" description="Helical" evidence="1">
    <location>
        <begin position="72"/>
        <end position="98"/>
    </location>
</feature>
<feature type="transmembrane region" description="Helical" evidence="1">
    <location>
        <begin position="181"/>
        <end position="201"/>
    </location>
</feature>
<dbReference type="Proteomes" id="UP001178507">
    <property type="component" value="Unassembled WGS sequence"/>
</dbReference>
<keyword evidence="1" id="KW-0812">Transmembrane</keyword>
<name>A0AA36J7Y4_9DINO</name>
<organism evidence="2 3">
    <name type="scientific">Effrenium voratum</name>
    <dbReference type="NCBI Taxonomy" id="2562239"/>
    <lineage>
        <taxon>Eukaryota</taxon>
        <taxon>Sar</taxon>
        <taxon>Alveolata</taxon>
        <taxon>Dinophyceae</taxon>
        <taxon>Suessiales</taxon>
        <taxon>Symbiodiniaceae</taxon>
        <taxon>Effrenium</taxon>
    </lineage>
</organism>
<feature type="transmembrane region" description="Helical" evidence="1">
    <location>
        <begin position="236"/>
        <end position="258"/>
    </location>
</feature>
<protein>
    <submittedName>
        <fullName evidence="2">Uncharacterized protein</fullName>
    </submittedName>
</protein>